<keyword evidence="1" id="KW-1133">Transmembrane helix</keyword>
<evidence type="ECO:0000313" key="3">
    <source>
        <dbReference type="Proteomes" id="UP000530060"/>
    </source>
</evidence>
<proteinExistence type="predicted"/>
<dbReference type="EMBL" id="CAIJDP010000079">
    <property type="protein sequence ID" value="CAD0006731.1"/>
    <property type="molecule type" value="Genomic_DNA"/>
</dbReference>
<name>A0A6V6Z4M6_9FLAO</name>
<keyword evidence="1" id="KW-0812">Transmembrane</keyword>
<comment type="caution">
    <text evidence="2">The sequence shown here is derived from an EMBL/GenBank/DDBJ whole genome shotgun (WGS) entry which is preliminary data.</text>
</comment>
<dbReference type="AlphaFoldDB" id="A0A6V6Z4M6"/>
<dbReference type="RefSeq" id="WP_180909755.1">
    <property type="nucleotide sequence ID" value="NZ_CAIJDP010000079.1"/>
</dbReference>
<feature type="transmembrane region" description="Helical" evidence="1">
    <location>
        <begin position="6"/>
        <end position="27"/>
    </location>
</feature>
<sequence>MNKITIIEGIIIGGVGGAIAGLVIWVAELIRQCILTSCHTSRVENWLKKHSTPEWRSTRAIASHNNLTEDRIRFICSQSDKIKLNSIDSNDSKELWKFKI</sequence>
<protein>
    <submittedName>
        <fullName evidence="2">Uncharacterized protein</fullName>
    </submittedName>
</protein>
<reference evidence="2 3" key="1">
    <citation type="submission" date="2020-06" db="EMBL/GenBank/DDBJ databases">
        <authorList>
            <person name="Criscuolo A."/>
        </authorList>
    </citation>
    <scope>NUCLEOTIDE SEQUENCE [LARGE SCALE GENOMIC DNA]</scope>
    <source>
        <strain evidence="3">CIP 111411</strain>
    </source>
</reference>
<accession>A0A6V6Z4M6</accession>
<keyword evidence="3" id="KW-1185">Reference proteome</keyword>
<organism evidence="2 3">
    <name type="scientific">Flavobacterium salmonis</name>
    <dbReference type="NCBI Taxonomy" id="2654844"/>
    <lineage>
        <taxon>Bacteria</taxon>
        <taxon>Pseudomonadati</taxon>
        <taxon>Bacteroidota</taxon>
        <taxon>Flavobacteriia</taxon>
        <taxon>Flavobacteriales</taxon>
        <taxon>Flavobacteriaceae</taxon>
        <taxon>Flavobacterium</taxon>
    </lineage>
</organism>
<keyword evidence="1" id="KW-0472">Membrane</keyword>
<evidence type="ECO:0000256" key="1">
    <source>
        <dbReference type="SAM" id="Phobius"/>
    </source>
</evidence>
<evidence type="ECO:0000313" key="2">
    <source>
        <dbReference type="EMBL" id="CAD0006731.1"/>
    </source>
</evidence>
<dbReference type="Proteomes" id="UP000530060">
    <property type="component" value="Unassembled WGS sequence"/>
</dbReference>
<gene>
    <name evidence="2" type="ORF">FLAT13_03460</name>
</gene>